<organism evidence="1 2">
    <name type="scientific">Salinarimonas ramus</name>
    <dbReference type="NCBI Taxonomy" id="690164"/>
    <lineage>
        <taxon>Bacteria</taxon>
        <taxon>Pseudomonadati</taxon>
        <taxon>Pseudomonadota</taxon>
        <taxon>Alphaproteobacteria</taxon>
        <taxon>Hyphomicrobiales</taxon>
        <taxon>Salinarimonadaceae</taxon>
        <taxon>Salinarimonas</taxon>
    </lineage>
</organism>
<dbReference type="Proteomes" id="UP000600449">
    <property type="component" value="Unassembled WGS sequence"/>
</dbReference>
<dbReference type="EMBL" id="BMMF01000015">
    <property type="protein sequence ID" value="GGK51169.1"/>
    <property type="molecule type" value="Genomic_DNA"/>
</dbReference>
<gene>
    <name evidence="1" type="ORF">GCM10011322_42820</name>
</gene>
<accession>A0A917V8E5</accession>
<reference evidence="1 2" key="1">
    <citation type="journal article" date="2014" name="Int. J. Syst. Evol. Microbiol.">
        <title>Complete genome sequence of Corynebacterium casei LMG S-19264T (=DSM 44701T), isolated from a smear-ripened cheese.</title>
        <authorList>
            <consortium name="US DOE Joint Genome Institute (JGI-PGF)"/>
            <person name="Walter F."/>
            <person name="Albersmeier A."/>
            <person name="Kalinowski J."/>
            <person name="Ruckert C."/>
        </authorList>
    </citation>
    <scope>NUCLEOTIDE SEQUENCE [LARGE SCALE GENOMIC DNA]</scope>
    <source>
        <strain evidence="1 2">CGMCC 1.9161</strain>
    </source>
</reference>
<comment type="caution">
    <text evidence="1">The sequence shown here is derived from an EMBL/GenBank/DDBJ whole genome shotgun (WGS) entry which is preliminary data.</text>
</comment>
<proteinExistence type="predicted"/>
<keyword evidence="2" id="KW-1185">Reference proteome</keyword>
<evidence type="ECO:0000313" key="2">
    <source>
        <dbReference type="Proteomes" id="UP000600449"/>
    </source>
</evidence>
<sequence length="104" mass="11128">MLGDLLAAARRADGELAAWLAHNEPALAVRAEEAARAAGETLAGFARASFTAFERHAREEEWASMTSGLRRTDDPGLACLADIIAWRLAADETATTTTDQEARS</sequence>
<protein>
    <submittedName>
        <fullName evidence="1">Uncharacterized protein</fullName>
    </submittedName>
</protein>
<evidence type="ECO:0000313" key="1">
    <source>
        <dbReference type="EMBL" id="GGK51169.1"/>
    </source>
</evidence>
<name>A0A917V8E5_9HYPH</name>
<dbReference type="AlphaFoldDB" id="A0A917V8E5"/>